<reference evidence="3" key="1">
    <citation type="submission" date="2016-07" db="EMBL/GenBank/DDBJ databases">
        <authorList>
            <person name="Florea S."/>
            <person name="Webb J.S."/>
            <person name="Jaromczyk J."/>
            <person name="Schardl C.L."/>
        </authorList>
    </citation>
    <scope>NUCLEOTIDE SEQUENCE [LARGE SCALE GENOMIC DNA]</scope>
</reference>
<proteinExistence type="predicted"/>
<dbReference type="Proteomes" id="UP000184997">
    <property type="component" value="Unassembled WGS sequence"/>
</dbReference>
<dbReference type="EMBL" id="FLUK01000040">
    <property type="protein sequence ID" value="SBV86448.1"/>
    <property type="molecule type" value="Genomic_DNA"/>
</dbReference>
<evidence type="ECO:0000313" key="3">
    <source>
        <dbReference type="Proteomes" id="UP000184997"/>
    </source>
</evidence>
<dbReference type="AlphaFoldDB" id="A0A1M4IA14"/>
<gene>
    <name evidence="2" type="ORF">XTGNCPPB3709_0345</name>
</gene>
<feature type="compositionally biased region" description="Polar residues" evidence="1">
    <location>
        <begin position="1"/>
        <end position="11"/>
    </location>
</feature>
<evidence type="ECO:0000313" key="2">
    <source>
        <dbReference type="EMBL" id="SBV86448.1"/>
    </source>
</evidence>
<feature type="region of interest" description="Disordered" evidence="1">
    <location>
        <begin position="1"/>
        <end position="21"/>
    </location>
</feature>
<accession>A0A1M4IA14</accession>
<name>A0A1M4IA14_9XANT</name>
<dbReference type="RefSeq" id="WP_009595055.1">
    <property type="nucleotide sequence ID" value="NZ_FLTU01000038.1"/>
</dbReference>
<protein>
    <submittedName>
        <fullName evidence="2">Uncharacterized protein</fullName>
    </submittedName>
</protein>
<evidence type="ECO:0000256" key="1">
    <source>
        <dbReference type="SAM" id="MobiDB-lite"/>
    </source>
</evidence>
<sequence>MDRNSIAQRLQQLKDERRAGDAQLQQLDARRSDLQQTLTRIDGAIQVLEEVLRDQEEPPTSA</sequence>
<organism evidence="2 3">
    <name type="scientific">Xanthomonas graminis pv. graminis</name>
    <dbReference type="NCBI Taxonomy" id="134874"/>
    <lineage>
        <taxon>Bacteria</taxon>
        <taxon>Pseudomonadati</taxon>
        <taxon>Pseudomonadota</taxon>
        <taxon>Gammaproteobacteria</taxon>
        <taxon>Lysobacterales</taxon>
        <taxon>Lysobacteraceae</taxon>
        <taxon>Xanthomonas</taxon>
        <taxon>Xanthomonas translucens group</taxon>
        <taxon>Xanthomonas graminis</taxon>
    </lineage>
</organism>